<keyword evidence="5" id="KW-0472">Membrane</keyword>
<keyword evidence="4" id="KW-0560">Oxidoreductase</keyword>
<evidence type="ECO:0000313" key="8">
    <source>
        <dbReference type="Proteomes" id="UP000283269"/>
    </source>
</evidence>
<keyword evidence="5" id="KW-0812">Transmembrane</keyword>
<sequence length="525" mass="58442">MSPEQNLSLASEKNQPEEPAIFQPITLPCGQLVQNRLVKVAMYEHLASFLGGPPNEHHLRLYSEWAKHDWGIVVTGNIQIFEDHLTLGRDIVLPRSHLSEEDLQPFRNLADSIHGLRSGVGTSTPVPNKTLAIMQLNHPGRQSSNFIGGRPPFRAPLAPSSIPLGSGSSSSFASALVHSVMFQIPKEMAESDIDDVVEGFVGGAILAQKAGFDGIQLHAAHGLRTIFSQQLEPLDLLSQFLSNKSNVRTDQYSVDNALDMFHRIVKQIRQSTEDIFVISIKLNASDYIHTESSNAESLSEAEKLALKHLITIADWGLVDIIEISGGDYEKPDFMTSQNRSKPPRQAFFSHFSHQSLKMLHSREGPVPLILLTGGLRTPGLLCSALACRHADLLGIGRGSVVCPDLPSVLRERLQDSRRWDDIPFQPEPYLNMPWIIAYPPFSWIWNAIGKVNLIGAGVTMAWYIVAMRQLADSVISRERFKPNYHLGGLQSIFCMWAWRTDGTKLGFQLIVSCFLVLLLAVYLYR</sequence>
<feature type="transmembrane region" description="Helical" evidence="5">
    <location>
        <begin position="505"/>
        <end position="524"/>
    </location>
</feature>
<accession>A0A409WXS7</accession>
<gene>
    <name evidence="7" type="ORF">CVT25_004025</name>
</gene>
<organism evidence="7 8">
    <name type="scientific">Psilocybe cyanescens</name>
    <dbReference type="NCBI Taxonomy" id="93625"/>
    <lineage>
        <taxon>Eukaryota</taxon>
        <taxon>Fungi</taxon>
        <taxon>Dikarya</taxon>
        <taxon>Basidiomycota</taxon>
        <taxon>Agaricomycotina</taxon>
        <taxon>Agaricomycetes</taxon>
        <taxon>Agaricomycetidae</taxon>
        <taxon>Agaricales</taxon>
        <taxon>Agaricineae</taxon>
        <taxon>Strophariaceae</taxon>
        <taxon>Psilocybe</taxon>
    </lineage>
</organism>
<keyword evidence="5" id="KW-1133">Transmembrane helix</keyword>
<reference evidence="7 8" key="1">
    <citation type="journal article" date="2018" name="Evol. Lett.">
        <title>Horizontal gene cluster transfer increased hallucinogenic mushroom diversity.</title>
        <authorList>
            <person name="Reynolds H.T."/>
            <person name="Vijayakumar V."/>
            <person name="Gluck-Thaler E."/>
            <person name="Korotkin H.B."/>
            <person name="Matheny P.B."/>
            <person name="Slot J.C."/>
        </authorList>
    </citation>
    <scope>NUCLEOTIDE SEQUENCE [LARGE SCALE GENOMIC DNA]</scope>
    <source>
        <strain evidence="7 8">2631</strain>
    </source>
</reference>
<dbReference type="Gene3D" id="3.20.20.70">
    <property type="entry name" value="Aldolase class I"/>
    <property type="match status" value="1"/>
</dbReference>
<keyword evidence="2" id="KW-0285">Flavoprotein</keyword>
<evidence type="ECO:0000256" key="1">
    <source>
        <dbReference type="ARBA" id="ARBA00005979"/>
    </source>
</evidence>
<dbReference type="GO" id="GO:0010181">
    <property type="term" value="F:FMN binding"/>
    <property type="evidence" value="ECO:0007669"/>
    <property type="project" value="InterPro"/>
</dbReference>
<evidence type="ECO:0000313" key="7">
    <source>
        <dbReference type="EMBL" id="PPQ83286.1"/>
    </source>
</evidence>
<proteinExistence type="inferred from homology"/>
<comment type="similarity">
    <text evidence="1">Belongs to the NADH:flavin oxidoreductase/NADH oxidase family.</text>
</comment>
<evidence type="ECO:0000256" key="5">
    <source>
        <dbReference type="SAM" id="Phobius"/>
    </source>
</evidence>
<keyword evidence="3" id="KW-0288">FMN</keyword>
<protein>
    <recommendedName>
        <fullName evidence="6">NADH:flavin oxidoreductase/NADH oxidase N-terminal domain-containing protein</fullName>
    </recommendedName>
</protein>
<dbReference type="Pfam" id="PF00724">
    <property type="entry name" value="Oxidored_FMN"/>
    <property type="match status" value="1"/>
</dbReference>
<comment type="caution">
    <text evidence="7">The sequence shown here is derived from an EMBL/GenBank/DDBJ whole genome shotgun (WGS) entry which is preliminary data.</text>
</comment>
<dbReference type="EMBL" id="NHYD01003030">
    <property type="protein sequence ID" value="PPQ83286.1"/>
    <property type="molecule type" value="Genomic_DNA"/>
</dbReference>
<evidence type="ECO:0000256" key="4">
    <source>
        <dbReference type="ARBA" id="ARBA00023002"/>
    </source>
</evidence>
<evidence type="ECO:0000256" key="3">
    <source>
        <dbReference type="ARBA" id="ARBA00022643"/>
    </source>
</evidence>
<dbReference type="InParanoid" id="A0A409WXS7"/>
<dbReference type="InterPro" id="IPR051799">
    <property type="entry name" value="NADH_flavin_oxidoreductase"/>
</dbReference>
<evidence type="ECO:0000259" key="6">
    <source>
        <dbReference type="Pfam" id="PF00724"/>
    </source>
</evidence>
<feature type="transmembrane region" description="Helical" evidence="5">
    <location>
        <begin position="443"/>
        <end position="463"/>
    </location>
</feature>
<name>A0A409WXS7_PSICY</name>
<keyword evidence="8" id="KW-1185">Reference proteome</keyword>
<evidence type="ECO:0000256" key="2">
    <source>
        <dbReference type="ARBA" id="ARBA00022630"/>
    </source>
</evidence>
<dbReference type="GO" id="GO:0016491">
    <property type="term" value="F:oxidoreductase activity"/>
    <property type="evidence" value="ECO:0007669"/>
    <property type="project" value="UniProtKB-KW"/>
</dbReference>
<dbReference type="AlphaFoldDB" id="A0A409WXS7"/>
<dbReference type="PANTHER" id="PTHR43656">
    <property type="entry name" value="BINDING OXIDOREDUCTASE, PUTATIVE (AFU_ORTHOLOGUE AFUA_2G08260)-RELATED"/>
    <property type="match status" value="1"/>
</dbReference>
<dbReference type="Proteomes" id="UP000283269">
    <property type="component" value="Unassembled WGS sequence"/>
</dbReference>
<dbReference type="PANTHER" id="PTHR43656:SF2">
    <property type="entry name" value="BINDING OXIDOREDUCTASE, PUTATIVE (AFU_ORTHOLOGUE AFUA_2G08260)-RELATED"/>
    <property type="match status" value="1"/>
</dbReference>
<dbReference type="InterPro" id="IPR013785">
    <property type="entry name" value="Aldolase_TIM"/>
</dbReference>
<feature type="domain" description="NADH:flavin oxidoreductase/NADH oxidase N-terminal" evidence="6">
    <location>
        <begin position="21"/>
        <end position="415"/>
    </location>
</feature>
<dbReference type="STRING" id="93625.A0A409WXS7"/>
<dbReference type="SUPFAM" id="SSF51395">
    <property type="entry name" value="FMN-linked oxidoreductases"/>
    <property type="match status" value="1"/>
</dbReference>
<dbReference type="InterPro" id="IPR001155">
    <property type="entry name" value="OxRdtase_FMN_N"/>
</dbReference>
<dbReference type="OrthoDB" id="1663137at2759"/>